<keyword evidence="1" id="KW-0704">Schiff base</keyword>
<evidence type="ECO:0000313" key="2">
    <source>
        <dbReference type="EMBL" id="MFD1439882.1"/>
    </source>
</evidence>
<dbReference type="Proteomes" id="UP001597212">
    <property type="component" value="Unassembled WGS sequence"/>
</dbReference>
<dbReference type="GO" id="GO:0050194">
    <property type="term" value="F:phosphonoacetaldehyde hydrolase activity"/>
    <property type="evidence" value="ECO:0007669"/>
    <property type="project" value="UniProtKB-EC"/>
</dbReference>
<dbReference type="Gene3D" id="3.40.50.1000">
    <property type="entry name" value="HAD superfamily/HAD-like"/>
    <property type="match status" value="1"/>
</dbReference>
<dbReference type="NCBIfam" id="TIGR01422">
    <property type="entry name" value="phosphonatase"/>
    <property type="match status" value="1"/>
</dbReference>
<dbReference type="PANTHER" id="PTHR43434:SF19">
    <property type="entry name" value="PHOSPHONOACETALDEHYDE HYDROLASE"/>
    <property type="match status" value="1"/>
</dbReference>
<evidence type="ECO:0000256" key="1">
    <source>
        <dbReference type="ARBA" id="ARBA00023270"/>
    </source>
</evidence>
<dbReference type="Pfam" id="PF00702">
    <property type="entry name" value="Hydrolase"/>
    <property type="match status" value="1"/>
</dbReference>
<dbReference type="SFLD" id="SFLDG01129">
    <property type="entry name" value="C1.5:_HAD__Beta-PGM__Phosphata"/>
    <property type="match status" value="1"/>
</dbReference>
<keyword evidence="2" id="KW-0378">Hydrolase</keyword>
<dbReference type="InterPro" id="IPR036412">
    <property type="entry name" value="HAD-like_sf"/>
</dbReference>
<dbReference type="PANTHER" id="PTHR43434">
    <property type="entry name" value="PHOSPHOGLYCOLATE PHOSPHATASE"/>
    <property type="match status" value="1"/>
</dbReference>
<dbReference type="SUPFAM" id="SSF56784">
    <property type="entry name" value="HAD-like"/>
    <property type="match status" value="1"/>
</dbReference>
<sequence>MAIEAVIFDWEGTTIDYGGRATLLAFQRTFTSFGVKLSEGVVRRDMALGDLAHIHRLLQDAAVRDGAAAYFGMTSIDDLAVRILAAIKRTRLAILPTSAQLKPGVRELIAYLEANHIPYGTTSSGDPELIPDLLPLVAAQGFRPHVNITTKDAEAGRPDPAMNRLAMAQLGVQHPARTIILGDTLDDIRAAQAARANAVGVIEGASLLGLAKDQWLALTNQDRQQLRWKIRREYAAAGADLIVNNARDLVRLMQSEATMAAN</sequence>
<dbReference type="InterPro" id="IPR023198">
    <property type="entry name" value="PGP-like_dom2"/>
</dbReference>
<gene>
    <name evidence="2" type="primary">phnX</name>
    <name evidence="2" type="ORF">ACFQ5K_00555</name>
</gene>
<dbReference type="EMBL" id="JBHTOK010000003">
    <property type="protein sequence ID" value="MFD1439882.1"/>
    <property type="molecule type" value="Genomic_DNA"/>
</dbReference>
<dbReference type="InterPro" id="IPR050155">
    <property type="entry name" value="HAD-like_hydrolase_sf"/>
</dbReference>
<reference evidence="3" key="1">
    <citation type="journal article" date="2019" name="Int. J. Syst. Evol. Microbiol.">
        <title>The Global Catalogue of Microorganisms (GCM) 10K type strain sequencing project: providing services to taxonomists for standard genome sequencing and annotation.</title>
        <authorList>
            <consortium name="The Broad Institute Genomics Platform"/>
            <consortium name="The Broad Institute Genome Sequencing Center for Infectious Disease"/>
            <person name="Wu L."/>
            <person name="Ma J."/>
        </authorList>
    </citation>
    <scope>NUCLEOTIDE SEQUENCE [LARGE SCALE GENOMIC DNA]</scope>
    <source>
        <strain evidence="3">CCM 8912</strain>
    </source>
</reference>
<comment type="caution">
    <text evidence="2">The sequence shown here is derived from an EMBL/GenBank/DDBJ whole genome shotgun (WGS) entry which is preliminary data.</text>
</comment>
<name>A0ABW4CR62_9LACO</name>
<dbReference type="EC" id="3.11.1.1" evidence="2"/>
<dbReference type="RefSeq" id="WP_125755210.1">
    <property type="nucleotide sequence ID" value="NZ_JBHTOK010000003.1"/>
</dbReference>
<evidence type="ECO:0000313" key="3">
    <source>
        <dbReference type="Proteomes" id="UP001597212"/>
    </source>
</evidence>
<dbReference type="InterPro" id="IPR006323">
    <property type="entry name" value="Phosphonoacetald_hydro"/>
</dbReference>
<keyword evidence="3" id="KW-1185">Reference proteome</keyword>
<protein>
    <submittedName>
        <fullName evidence="2">Phosphonoacetaldehyde hydrolase</fullName>
        <ecNumber evidence="2">3.11.1.1</ecNumber>
    </submittedName>
</protein>
<accession>A0ABW4CR62</accession>
<dbReference type="SFLD" id="SFLDS00003">
    <property type="entry name" value="Haloacid_Dehalogenase"/>
    <property type="match status" value="1"/>
</dbReference>
<proteinExistence type="predicted"/>
<organism evidence="2 3">
    <name type="scientific">Lacticaseibacillus hegangensis</name>
    <dbReference type="NCBI Taxonomy" id="2486010"/>
    <lineage>
        <taxon>Bacteria</taxon>
        <taxon>Bacillati</taxon>
        <taxon>Bacillota</taxon>
        <taxon>Bacilli</taxon>
        <taxon>Lactobacillales</taxon>
        <taxon>Lactobacillaceae</taxon>
        <taxon>Lacticaseibacillus</taxon>
    </lineage>
</organism>
<dbReference type="InterPro" id="IPR023214">
    <property type="entry name" value="HAD_sf"/>
</dbReference>
<dbReference type="Gene3D" id="1.10.150.240">
    <property type="entry name" value="Putative phosphatase, domain 2"/>
    <property type="match status" value="1"/>
</dbReference>